<evidence type="ECO:0000313" key="4">
    <source>
        <dbReference type="Proteomes" id="UP001562159"/>
    </source>
</evidence>
<dbReference type="InterPro" id="IPR003423">
    <property type="entry name" value="OMP_efflux"/>
</dbReference>
<dbReference type="EMBL" id="JBGBPY010000002">
    <property type="protein sequence ID" value="MEY2184398.1"/>
    <property type="molecule type" value="Genomic_DNA"/>
</dbReference>
<gene>
    <name evidence="3" type="ORF">AB7878_18475</name>
</gene>
<dbReference type="SUPFAM" id="SSF56954">
    <property type="entry name" value="Outer membrane efflux proteins (OEP)"/>
    <property type="match status" value="1"/>
</dbReference>
<comment type="caution">
    <text evidence="3">The sequence shown here is derived from an EMBL/GenBank/DDBJ whole genome shotgun (WGS) entry which is preliminary data.</text>
</comment>
<evidence type="ECO:0000256" key="2">
    <source>
        <dbReference type="SAM" id="Coils"/>
    </source>
</evidence>
<dbReference type="PANTHER" id="PTHR30203:SF24">
    <property type="entry name" value="BLR4935 PROTEIN"/>
    <property type="match status" value="1"/>
</dbReference>
<dbReference type="PROSITE" id="PS51257">
    <property type="entry name" value="PROKAR_LIPOPROTEIN"/>
    <property type="match status" value="1"/>
</dbReference>
<accession>A0ABV4AVZ6</accession>
<name>A0ABV4AVZ6_9GAMM</name>
<keyword evidence="4" id="KW-1185">Reference proteome</keyword>
<dbReference type="InterPro" id="IPR010131">
    <property type="entry name" value="MdtP/NodT-like"/>
</dbReference>
<sequence length="471" mass="51258">MNKHATRLLVIGLTLGLTACASYRPRPLEPATTVAAFEQRSLRDPGLQVFLQRHDATPTTTTTPSSWDLRSLTWVALYYQPDLDVARAKWRVAEAAVITAGARPNPTLDFTNQYNVDAPAGVGPWTVGPTLNVPIETAGKRGDRIRQAQQLAEAARLNIAETAWQVRRRVRSSLLGVYPTVPLLRRQQERQAELVRLIERRTATGEASQPELTQARITLNQLSLNLQEAQKRLAENRVQLASALGLPVSALDGITLSLTAFEQVPPLSALPSHDVRRQALRDRPDVRAALADYEASQAALQGEVAKQYPDITLGPGFLWDAAQAKWSLGLSLVLPLLNHNQGPIAEARARRQQAAANFLAVQAQAIGEVDQALAGYRQVVRKLATADALLAAQRKASLSAEALYRAGETDRLSLIGAQVELAAAELARLDTLLQAQQSLGALEDAMRHPLGALATDIHTLENAPRMQDSQP</sequence>
<organism evidence="3 4">
    <name type="scientific">Rhodanobacter humi</name>
    <dbReference type="NCBI Taxonomy" id="1888173"/>
    <lineage>
        <taxon>Bacteria</taxon>
        <taxon>Pseudomonadati</taxon>
        <taxon>Pseudomonadota</taxon>
        <taxon>Gammaproteobacteria</taxon>
        <taxon>Lysobacterales</taxon>
        <taxon>Rhodanobacteraceae</taxon>
        <taxon>Rhodanobacter</taxon>
    </lineage>
</organism>
<evidence type="ECO:0000256" key="1">
    <source>
        <dbReference type="ARBA" id="ARBA00007613"/>
    </source>
</evidence>
<evidence type="ECO:0000313" key="3">
    <source>
        <dbReference type="EMBL" id="MEY2184398.1"/>
    </source>
</evidence>
<keyword evidence="2" id="KW-0175">Coiled coil</keyword>
<comment type="similarity">
    <text evidence="1">Belongs to the outer membrane factor (OMF) (TC 1.B.17) family.</text>
</comment>
<dbReference type="Gene3D" id="1.20.1600.10">
    <property type="entry name" value="Outer membrane efflux proteins (OEP)"/>
    <property type="match status" value="2"/>
</dbReference>
<reference evidence="3 4" key="1">
    <citation type="submission" date="2024-07" db="EMBL/GenBank/DDBJ databases">
        <title>Molecular mechanisms and environmental adaptations of flagellar loss and biofilm growth of Rhodanobacter under environmental stress.</title>
        <authorList>
            <person name="Chen M."/>
        </authorList>
    </citation>
    <scope>NUCLEOTIDE SEQUENCE [LARGE SCALE GENOMIC DNA]</scope>
    <source>
        <strain evidence="3 4">RS22</strain>
    </source>
</reference>
<proteinExistence type="inferred from homology"/>
<feature type="coiled-coil region" evidence="2">
    <location>
        <begin position="212"/>
        <end position="239"/>
    </location>
</feature>
<dbReference type="PANTHER" id="PTHR30203">
    <property type="entry name" value="OUTER MEMBRANE CATION EFFLUX PROTEIN"/>
    <property type="match status" value="1"/>
</dbReference>
<protein>
    <submittedName>
        <fullName evidence="3">TolC family protein</fullName>
    </submittedName>
</protein>
<dbReference type="Pfam" id="PF02321">
    <property type="entry name" value="OEP"/>
    <property type="match status" value="2"/>
</dbReference>
<dbReference type="Proteomes" id="UP001562159">
    <property type="component" value="Unassembled WGS sequence"/>
</dbReference>